<sequence>MSVIDQMKERHNRRPRRGALPAPRETPNSQETTARRAAGRTELAIRDDAAGAVAAASAVQRRAATRQAYFSRVSPTSQPYPLDALHVFLPFPPRMAARLASEPPFASPLAAEARGVLSPSCAAGVGRSCGLDDRKRRCDWAPTGAQSSARREARYNGLLRSNSRLSHISGPHFLHQEARDLHRDLN</sequence>
<organism evidence="2">
    <name type="scientific">Oryza barthii</name>
    <dbReference type="NCBI Taxonomy" id="65489"/>
    <lineage>
        <taxon>Eukaryota</taxon>
        <taxon>Viridiplantae</taxon>
        <taxon>Streptophyta</taxon>
        <taxon>Embryophyta</taxon>
        <taxon>Tracheophyta</taxon>
        <taxon>Spermatophyta</taxon>
        <taxon>Magnoliopsida</taxon>
        <taxon>Liliopsida</taxon>
        <taxon>Poales</taxon>
        <taxon>Poaceae</taxon>
        <taxon>BOP clade</taxon>
        <taxon>Oryzoideae</taxon>
        <taxon>Oryzeae</taxon>
        <taxon>Oryzinae</taxon>
        <taxon>Oryza</taxon>
    </lineage>
</organism>
<evidence type="ECO:0000313" key="2">
    <source>
        <dbReference type="EnsemblPlants" id="OBART03G08380.1"/>
    </source>
</evidence>
<proteinExistence type="predicted"/>
<accession>A0A0D3FFG7</accession>
<dbReference type="HOGENOM" id="CLU_106914_0_0_1"/>
<dbReference type="PaxDb" id="65489-OBART03G08380.1"/>
<evidence type="ECO:0000313" key="3">
    <source>
        <dbReference type="Proteomes" id="UP000026960"/>
    </source>
</evidence>
<evidence type="ECO:0000256" key="1">
    <source>
        <dbReference type="SAM" id="MobiDB-lite"/>
    </source>
</evidence>
<feature type="region of interest" description="Disordered" evidence="1">
    <location>
        <begin position="1"/>
        <end position="38"/>
    </location>
</feature>
<protein>
    <submittedName>
        <fullName evidence="2">Uncharacterized protein</fullName>
    </submittedName>
</protein>
<dbReference type="EnsemblPlants" id="OBART03G08380.1">
    <property type="protein sequence ID" value="OBART03G08380.1"/>
    <property type="gene ID" value="OBART03G08380"/>
</dbReference>
<reference evidence="2" key="2">
    <citation type="submission" date="2015-03" db="UniProtKB">
        <authorList>
            <consortium name="EnsemblPlants"/>
        </authorList>
    </citation>
    <scope>IDENTIFICATION</scope>
</reference>
<keyword evidence="3" id="KW-1185">Reference proteome</keyword>
<name>A0A0D3FFG7_9ORYZ</name>
<dbReference type="AlphaFoldDB" id="A0A0D3FFG7"/>
<dbReference type="Gramene" id="OBART03G08380.1">
    <property type="protein sequence ID" value="OBART03G08380.1"/>
    <property type="gene ID" value="OBART03G08380"/>
</dbReference>
<reference evidence="2" key="1">
    <citation type="journal article" date="2009" name="Rice">
        <title>De Novo Next Generation Sequencing of Plant Genomes.</title>
        <authorList>
            <person name="Rounsley S."/>
            <person name="Marri P.R."/>
            <person name="Yu Y."/>
            <person name="He R."/>
            <person name="Sisneros N."/>
            <person name="Goicoechea J.L."/>
            <person name="Lee S.J."/>
            <person name="Angelova A."/>
            <person name="Kudrna D."/>
            <person name="Luo M."/>
            <person name="Affourtit J."/>
            <person name="Desany B."/>
            <person name="Knight J."/>
            <person name="Niazi F."/>
            <person name="Egholm M."/>
            <person name="Wing R.A."/>
        </authorList>
    </citation>
    <scope>NUCLEOTIDE SEQUENCE [LARGE SCALE GENOMIC DNA]</scope>
    <source>
        <strain evidence="2">cv. IRGC 105608</strain>
    </source>
</reference>
<dbReference type="Proteomes" id="UP000026960">
    <property type="component" value="Chromosome 3"/>
</dbReference>